<keyword evidence="1" id="KW-0732">Signal</keyword>
<reference evidence="2 3" key="1">
    <citation type="journal article" date="2019" name="Int. J. Syst. Evol. Microbiol.">
        <title>The Global Catalogue of Microorganisms (GCM) 10K type strain sequencing project: providing services to taxonomists for standard genome sequencing and annotation.</title>
        <authorList>
            <consortium name="The Broad Institute Genomics Platform"/>
            <consortium name="The Broad Institute Genome Sequencing Center for Infectious Disease"/>
            <person name="Wu L."/>
            <person name="Ma J."/>
        </authorList>
    </citation>
    <scope>NUCLEOTIDE SEQUENCE [LARGE SCALE GENOMIC DNA]</scope>
    <source>
        <strain evidence="2 3">JCM 15503</strain>
    </source>
</reference>
<dbReference type="PROSITE" id="PS51257">
    <property type="entry name" value="PROKAR_LIPOPROTEIN"/>
    <property type="match status" value="1"/>
</dbReference>
<protein>
    <recommendedName>
        <fullName evidence="4">Carboxypeptidase regulatory-like domain-containing protein</fullName>
    </recommendedName>
</protein>
<feature type="signal peptide" evidence="1">
    <location>
        <begin position="1"/>
        <end position="24"/>
    </location>
</feature>
<gene>
    <name evidence="2" type="ORF">GCM10009107_02650</name>
</gene>
<feature type="chain" id="PRO_5047394774" description="Carboxypeptidase regulatory-like domain-containing protein" evidence="1">
    <location>
        <begin position="25"/>
        <end position="651"/>
    </location>
</feature>
<keyword evidence="3" id="KW-1185">Reference proteome</keyword>
<sequence length="651" mass="66307">MRFFSPTRRFGLTAVAMASLVMLAACGGTDSADAGGGGGSPVVPATTIAGTVAVGAPITNGRLRVLDANGNVVVSDLAIAADGTYADVTLTGPAPYRIEACGYAGPNYLCVYSVTSAAGTANVTPLTSAMVLLASGQSPDTLMSGSNPALTTDSIASAQDQLRTSLSSVLASAGITGTLDFVSSPLDAGSRTGYDGVLDAIGVSTGSDAGTAFVQITPRIGEGNVYMTQGDTSGTVTTTASASSLQLGGLETLFNNMTASLASASACSETSTGILRSLAPNAHMQLGDGNDVARGATAVAQGLCSFFAQGDNGTPMWGSRLMSPTLGRCDTSATPTCRVSFVLQDTDGNVKPVGDGMAVTQVDGQWKFLGDLLPISLHAAAKAQRTRRIDSTEPVFDYDRALAFDVGAVSGLMCAQISQRDSSGAATTIAYFKRYGENVQRLSLWTVDGWGNGASTDRLVGQLRGPDDTWVALPQGTDGDAVVRNFYRGGRTVTFSFFSDGDCSVPMAIEGQTSYDVDVNGVPPVWSAMESLPWPELDADSVSALRSLAIDGGASGSFHAAWSFAHGPLGLDGATVCASRADCGDGGNGRLGDRGLSPSARDATISLSNRGSVVNANDAKTLALYGRTGDGVDLQSNYSSCPGAAAGESCH</sequence>
<dbReference type="Proteomes" id="UP001500279">
    <property type="component" value="Unassembled WGS sequence"/>
</dbReference>
<dbReference type="RefSeq" id="WP_231011733.1">
    <property type="nucleotide sequence ID" value="NZ_BAAAEW010000003.1"/>
</dbReference>
<evidence type="ECO:0000256" key="1">
    <source>
        <dbReference type="SAM" id="SignalP"/>
    </source>
</evidence>
<evidence type="ECO:0008006" key="4">
    <source>
        <dbReference type="Google" id="ProtNLM"/>
    </source>
</evidence>
<evidence type="ECO:0000313" key="3">
    <source>
        <dbReference type="Proteomes" id="UP001500279"/>
    </source>
</evidence>
<dbReference type="EMBL" id="BAAAEW010000003">
    <property type="protein sequence ID" value="GAA0740741.1"/>
    <property type="molecule type" value="Genomic_DNA"/>
</dbReference>
<comment type="caution">
    <text evidence="2">The sequence shown here is derived from an EMBL/GenBank/DDBJ whole genome shotgun (WGS) entry which is preliminary data.</text>
</comment>
<name>A0ABN1JIY1_9BURK</name>
<accession>A0ABN1JIY1</accession>
<proteinExistence type="predicted"/>
<organism evidence="2 3">
    <name type="scientific">Ideonella azotifigens</name>
    <dbReference type="NCBI Taxonomy" id="513160"/>
    <lineage>
        <taxon>Bacteria</taxon>
        <taxon>Pseudomonadati</taxon>
        <taxon>Pseudomonadota</taxon>
        <taxon>Betaproteobacteria</taxon>
        <taxon>Burkholderiales</taxon>
        <taxon>Sphaerotilaceae</taxon>
        <taxon>Ideonella</taxon>
    </lineage>
</organism>
<evidence type="ECO:0000313" key="2">
    <source>
        <dbReference type="EMBL" id="GAA0740741.1"/>
    </source>
</evidence>